<reference evidence="1" key="2">
    <citation type="submission" date="2021-04" db="EMBL/GenBank/DDBJ databases">
        <authorList>
            <person name="Gilroy R."/>
        </authorList>
    </citation>
    <scope>NUCLEOTIDE SEQUENCE</scope>
    <source>
        <strain evidence="1">CHK198-12963</strain>
    </source>
</reference>
<reference evidence="1" key="1">
    <citation type="journal article" date="2021" name="PeerJ">
        <title>Extensive microbial diversity within the chicken gut microbiome revealed by metagenomics and culture.</title>
        <authorList>
            <person name="Gilroy R."/>
            <person name="Ravi A."/>
            <person name="Getino M."/>
            <person name="Pursley I."/>
            <person name="Horton D.L."/>
            <person name="Alikhan N.F."/>
            <person name="Baker D."/>
            <person name="Gharbi K."/>
            <person name="Hall N."/>
            <person name="Watson M."/>
            <person name="Adriaenssens E.M."/>
            <person name="Foster-Nyarko E."/>
            <person name="Jarju S."/>
            <person name="Secka A."/>
            <person name="Antonio M."/>
            <person name="Oren A."/>
            <person name="Chaudhuri R.R."/>
            <person name="La Ragione R."/>
            <person name="Hildebrand F."/>
            <person name="Pallen M.J."/>
        </authorList>
    </citation>
    <scope>NUCLEOTIDE SEQUENCE</scope>
    <source>
        <strain evidence="1">CHK198-12963</strain>
    </source>
</reference>
<name>A0A9D2PS11_9FIRM</name>
<dbReference type="PANTHER" id="PTHR35866:SF1">
    <property type="entry name" value="YKGJ FAMILY CYSTEINE CLUSTER PROTEIN"/>
    <property type="match status" value="1"/>
</dbReference>
<evidence type="ECO:0000313" key="1">
    <source>
        <dbReference type="EMBL" id="HJC65363.1"/>
    </source>
</evidence>
<protein>
    <submittedName>
        <fullName evidence="1">YkgJ family cysteine cluster protein</fullName>
    </submittedName>
</protein>
<dbReference type="Proteomes" id="UP000823863">
    <property type="component" value="Unassembled WGS sequence"/>
</dbReference>
<comment type="caution">
    <text evidence="1">The sequence shown here is derived from an EMBL/GenBank/DDBJ whole genome shotgun (WGS) entry which is preliminary data.</text>
</comment>
<gene>
    <name evidence="1" type="ORF">H9931_01405</name>
</gene>
<evidence type="ECO:0000313" key="2">
    <source>
        <dbReference type="Proteomes" id="UP000823863"/>
    </source>
</evidence>
<dbReference type="AlphaFoldDB" id="A0A9D2PS11"/>
<dbReference type="PANTHER" id="PTHR35866">
    <property type="entry name" value="PUTATIVE-RELATED"/>
    <property type="match status" value="1"/>
</dbReference>
<dbReference type="EMBL" id="DWWB01000005">
    <property type="protein sequence ID" value="HJC65363.1"/>
    <property type="molecule type" value="Genomic_DNA"/>
</dbReference>
<dbReference type="Pfam" id="PF03692">
    <property type="entry name" value="CxxCxxCC"/>
    <property type="match status" value="1"/>
</dbReference>
<accession>A0A9D2PS11</accession>
<sequence length="216" mass="24904">MERNVSMDEISDGKLYGLNDMVRADCGGCKGCSACCKGMGESVVLDPLDLHRLSIGLGETPEKIAGSVLDFHMEKGLIFPCLKMAGEEEACIFLNEQGRCRIHPFRPGFCRMFPLGRFYEDGGFKYFLQVHECPMEPKTKVKVRKWIDTPDLKEYEAFVLLWHDFYKELQGRLDSQEKAKTASLYVLREFYLKPYPPDRFYEEFKERVKTAGTRLP</sequence>
<organism evidence="1 2">
    <name type="scientific">Candidatus Enterocloster excrementigallinarum</name>
    <dbReference type="NCBI Taxonomy" id="2838558"/>
    <lineage>
        <taxon>Bacteria</taxon>
        <taxon>Bacillati</taxon>
        <taxon>Bacillota</taxon>
        <taxon>Clostridia</taxon>
        <taxon>Lachnospirales</taxon>
        <taxon>Lachnospiraceae</taxon>
        <taxon>Enterocloster</taxon>
    </lineage>
</organism>
<proteinExistence type="predicted"/>
<dbReference type="InterPro" id="IPR005358">
    <property type="entry name" value="Puta_zinc/iron-chelating_dom"/>
</dbReference>